<dbReference type="RefSeq" id="WP_253761612.1">
    <property type="nucleotide sequence ID" value="NZ_JAMZDZ010000001.1"/>
</dbReference>
<protein>
    <submittedName>
        <fullName evidence="1">Uncharacterized protein</fullName>
    </submittedName>
</protein>
<evidence type="ECO:0000313" key="1">
    <source>
        <dbReference type="EMBL" id="MFC4134207.1"/>
    </source>
</evidence>
<dbReference type="EMBL" id="JBHSAY010000015">
    <property type="protein sequence ID" value="MFC4134207.1"/>
    <property type="molecule type" value="Genomic_DNA"/>
</dbReference>
<accession>A0ABV8LT21</accession>
<evidence type="ECO:0000313" key="2">
    <source>
        <dbReference type="Proteomes" id="UP001595816"/>
    </source>
</evidence>
<dbReference type="Proteomes" id="UP001595816">
    <property type="component" value="Unassembled WGS sequence"/>
</dbReference>
<comment type="caution">
    <text evidence="1">The sequence shown here is derived from an EMBL/GenBank/DDBJ whole genome shotgun (WGS) entry which is preliminary data.</text>
</comment>
<sequence length="180" mass="19307">MLEWLRRNGFWLRVEAGLTVLGLLAVGVAGPLRVPSEQDVLAALAPQVVAALERVSPAEHHNHGHEVTAGDRVLCAAEPFGFEPPDAQSVSEVRVAYAYYLCAAAPPGTPWDQSARISGPVAVRLSQPPVVRIAQAGAGYPERVKALIPARYQARVNGFADSAVPARLRQRYEEQVAAQA</sequence>
<proteinExistence type="predicted"/>
<reference evidence="2" key="1">
    <citation type="journal article" date="2019" name="Int. J. Syst. Evol. Microbiol.">
        <title>The Global Catalogue of Microorganisms (GCM) 10K type strain sequencing project: providing services to taxonomists for standard genome sequencing and annotation.</title>
        <authorList>
            <consortium name="The Broad Institute Genomics Platform"/>
            <consortium name="The Broad Institute Genome Sequencing Center for Infectious Disease"/>
            <person name="Wu L."/>
            <person name="Ma J."/>
        </authorList>
    </citation>
    <scope>NUCLEOTIDE SEQUENCE [LARGE SCALE GENOMIC DNA]</scope>
    <source>
        <strain evidence="2">CGMCC 4.7289</strain>
    </source>
</reference>
<gene>
    <name evidence="1" type="ORF">ACFOZ4_26655</name>
</gene>
<name>A0ABV8LT21_9ACTN</name>
<keyword evidence="2" id="KW-1185">Reference proteome</keyword>
<organism evidence="1 2">
    <name type="scientific">Hamadaea flava</name>
    <dbReference type="NCBI Taxonomy" id="1742688"/>
    <lineage>
        <taxon>Bacteria</taxon>
        <taxon>Bacillati</taxon>
        <taxon>Actinomycetota</taxon>
        <taxon>Actinomycetes</taxon>
        <taxon>Micromonosporales</taxon>
        <taxon>Micromonosporaceae</taxon>
        <taxon>Hamadaea</taxon>
    </lineage>
</organism>